<dbReference type="AlphaFoldDB" id="A0A0S4LNM0"/>
<dbReference type="RefSeq" id="WP_090751111.1">
    <property type="nucleotide sequence ID" value="NZ_CZQA01000013.1"/>
</dbReference>
<evidence type="ECO:0000313" key="14">
    <source>
        <dbReference type="EMBL" id="CUS39175.1"/>
    </source>
</evidence>
<reference evidence="14 15" key="1">
    <citation type="submission" date="2015-10" db="EMBL/GenBank/DDBJ databases">
        <authorList>
            <person name="Gilbert D.G."/>
        </authorList>
    </citation>
    <scope>NUCLEOTIDE SEQUENCE [LARGE SCALE GENOMIC DNA]</scope>
    <source>
        <strain evidence="14">COMA1</strain>
    </source>
</reference>
<keyword evidence="10 13" id="KW-0472">Membrane</keyword>
<keyword evidence="6 13" id="KW-0874">Quinone</keyword>
<keyword evidence="8 13" id="KW-1133">Transmembrane helix</keyword>
<comment type="function">
    <text evidence="13">NDH-1 shuttles electrons from NADH, via FMN and iron-sulfur (Fe-S) centers, to quinones in the respiratory chain. Couples the redox reaction to proton translocation (for every two electrons transferred, four hydrogen ions are translocated across the cytoplasmic membrane), and thus conserves the redox energy in a proton gradient.</text>
</comment>
<dbReference type="EC" id="7.1.1.-" evidence="13"/>
<feature type="transmembrane region" description="Helical" evidence="13">
    <location>
        <begin position="58"/>
        <end position="79"/>
    </location>
</feature>
<dbReference type="FunFam" id="1.20.120.1200:FF:000001">
    <property type="entry name" value="NADH-quinone oxidoreductase subunit J"/>
    <property type="match status" value="1"/>
</dbReference>
<dbReference type="NCBIfam" id="NF005162">
    <property type="entry name" value="PRK06638.1-1"/>
    <property type="match status" value="1"/>
</dbReference>
<evidence type="ECO:0000256" key="6">
    <source>
        <dbReference type="ARBA" id="ARBA00022719"/>
    </source>
</evidence>
<evidence type="ECO:0000256" key="12">
    <source>
        <dbReference type="ARBA" id="ARBA00047712"/>
    </source>
</evidence>
<comment type="subunit">
    <text evidence="11">Composed of 13 different subunits. Subunits NuoA, H, J, K, L, M, N constitute the membrane sector of the complex.</text>
</comment>
<feature type="transmembrane region" description="Helical" evidence="13">
    <location>
        <begin position="28"/>
        <end position="46"/>
    </location>
</feature>
<dbReference type="Pfam" id="PF00499">
    <property type="entry name" value="Oxidored_q3"/>
    <property type="match status" value="1"/>
</dbReference>
<keyword evidence="5 13" id="KW-0812">Transmembrane</keyword>
<dbReference type="GO" id="GO:0005886">
    <property type="term" value="C:plasma membrane"/>
    <property type="evidence" value="ECO:0007669"/>
    <property type="project" value="UniProtKB-SubCell"/>
</dbReference>
<keyword evidence="7" id="KW-1278">Translocase</keyword>
<dbReference type="GO" id="GO:0048038">
    <property type="term" value="F:quinone binding"/>
    <property type="evidence" value="ECO:0007669"/>
    <property type="project" value="UniProtKB-UniRule"/>
</dbReference>
<dbReference type="Gene3D" id="1.20.120.1200">
    <property type="entry name" value="NADH-ubiquinone/plastoquinone oxidoreductase chain 6, subunit NuoJ"/>
    <property type="match status" value="1"/>
</dbReference>
<accession>A0A0S4LNM0</accession>
<keyword evidence="14" id="KW-0830">Ubiquinone</keyword>
<dbReference type="STRING" id="1742972.COMA1_70073"/>
<evidence type="ECO:0000256" key="11">
    <source>
        <dbReference type="ARBA" id="ARBA00025811"/>
    </source>
</evidence>
<dbReference type="Proteomes" id="UP000199032">
    <property type="component" value="Unassembled WGS sequence"/>
</dbReference>
<dbReference type="InterPro" id="IPR042106">
    <property type="entry name" value="Nuo/plastoQ_OxRdtase_6_NuoJ"/>
</dbReference>
<evidence type="ECO:0000256" key="5">
    <source>
        <dbReference type="ARBA" id="ARBA00022692"/>
    </source>
</evidence>
<dbReference type="GO" id="GO:0008137">
    <property type="term" value="F:NADH dehydrogenase (ubiquinone) activity"/>
    <property type="evidence" value="ECO:0007669"/>
    <property type="project" value="UniProtKB-UniRule"/>
</dbReference>
<evidence type="ECO:0000313" key="15">
    <source>
        <dbReference type="Proteomes" id="UP000199032"/>
    </source>
</evidence>
<sequence>MEVLFYIAAAVTFLATLRVITHVHPVHALLYLVVALIALALIFYLLGAQFAAALEIIIYGGAIMVLFIFVVMLLGPLAVEQERTWMTPHAWVGPSILALVLLGEVGYLIATGDHTASVVAETRQKGISIALYGPYIIGVELASMLLLPGLIGAYHLGRRLSKEGRLC</sequence>
<feature type="transmembrane region" description="Helical" evidence="13">
    <location>
        <begin position="91"/>
        <end position="110"/>
    </location>
</feature>
<evidence type="ECO:0000256" key="13">
    <source>
        <dbReference type="RuleBase" id="RU004429"/>
    </source>
</evidence>
<evidence type="ECO:0000256" key="3">
    <source>
        <dbReference type="ARBA" id="ARBA00019907"/>
    </source>
</evidence>
<comment type="subcellular location">
    <subcellularLocation>
        <location evidence="1 13">Cell membrane</location>
        <topology evidence="1 13">Multi-pass membrane protein</topology>
    </subcellularLocation>
</comment>
<evidence type="ECO:0000256" key="10">
    <source>
        <dbReference type="ARBA" id="ARBA00023136"/>
    </source>
</evidence>
<feature type="transmembrane region" description="Helical" evidence="13">
    <location>
        <begin position="131"/>
        <end position="156"/>
    </location>
</feature>
<comment type="similarity">
    <text evidence="2 13">Belongs to the complex I subunit 6 family.</text>
</comment>
<evidence type="ECO:0000256" key="9">
    <source>
        <dbReference type="ARBA" id="ARBA00023027"/>
    </source>
</evidence>
<dbReference type="InterPro" id="IPR001457">
    <property type="entry name" value="NADH_UbQ/plastoQ_OxRdtase_su6"/>
</dbReference>
<evidence type="ECO:0000256" key="7">
    <source>
        <dbReference type="ARBA" id="ARBA00022967"/>
    </source>
</evidence>
<keyword evidence="9 13" id="KW-0520">NAD</keyword>
<keyword evidence="15" id="KW-1185">Reference proteome</keyword>
<dbReference type="EMBL" id="CZQA01000013">
    <property type="protein sequence ID" value="CUS39175.1"/>
    <property type="molecule type" value="Genomic_DNA"/>
</dbReference>
<keyword evidence="4 13" id="KW-1003">Cell membrane</keyword>
<proteinExistence type="inferred from homology"/>
<organism evidence="14 15">
    <name type="scientific">Candidatus Nitrospira nitrosa</name>
    <dbReference type="NCBI Taxonomy" id="1742972"/>
    <lineage>
        <taxon>Bacteria</taxon>
        <taxon>Pseudomonadati</taxon>
        <taxon>Nitrospirota</taxon>
        <taxon>Nitrospiria</taxon>
        <taxon>Nitrospirales</taxon>
        <taxon>Nitrospiraceae</taxon>
        <taxon>Nitrospira</taxon>
    </lineage>
</organism>
<gene>
    <name evidence="14" type="primary">nuoJ</name>
    <name evidence="14" type="ORF">COMA1_70073</name>
</gene>
<comment type="caution">
    <text evidence="13">Lacks conserved residue(s) required for the propagation of feature annotation.</text>
</comment>
<evidence type="ECO:0000256" key="2">
    <source>
        <dbReference type="ARBA" id="ARBA00005698"/>
    </source>
</evidence>
<evidence type="ECO:0000256" key="4">
    <source>
        <dbReference type="ARBA" id="ARBA00022475"/>
    </source>
</evidence>
<dbReference type="PANTHER" id="PTHR33269:SF17">
    <property type="entry name" value="NADH-UBIQUINONE OXIDOREDUCTASE CHAIN 6"/>
    <property type="match status" value="1"/>
</dbReference>
<evidence type="ECO:0000256" key="1">
    <source>
        <dbReference type="ARBA" id="ARBA00004651"/>
    </source>
</evidence>
<comment type="catalytic activity">
    <reaction evidence="12 13">
        <text>a quinone + NADH + 5 H(+)(in) = a quinol + NAD(+) + 4 H(+)(out)</text>
        <dbReference type="Rhea" id="RHEA:57888"/>
        <dbReference type="ChEBI" id="CHEBI:15378"/>
        <dbReference type="ChEBI" id="CHEBI:24646"/>
        <dbReference type="ChEBI" id="CHEBI:57540"/>
        <dbReference type="ChEBI" id="CHEBI:57945"/>
        <dbReference type="ChEBI" id="CHEBI:132124"/>
    </reaction>
</comment>
<dbReference type="OrthoDB" id="9790848at2"/>
<dbReference type="PANTHER" id="PTHR33269">
    <property type="entry name" value="NADH-UBIQUINONE OXIDOREDUCTASE CHAIN 6"/>
    <property type="match status" value="1"/>
</dbReference>
<protein>
    <recommendedName>
        <fullName evidence="3 13">NADH-quinone oxidoreductase subunit J</fullName>
        <ecNumber evidence="13">7.1.1.-</ecNumber>
    </recommendedName>
</protein>
<evidence type="ECO:0000256" key="8">
    <source>
        <dbReference type="ARBA" id="ARBA00022989"/>
    </source>
</evidence>
<name>A0A0S4LNM0_9BACT</name>